<reference evidence="2" key="1">
    <citation type="submission" date="2024-05" db="EMBL/GenBank/DDBJ databases">
        <authorList>
            <person name="Cai S.Y."/>
            <person name="Jin L.M."/>
            <person name="Li H.R."/>
        </authorList>
    </citation>
    <scope>NUCLEOTIDE SEQUENCE</scope>
    <source>
        <strain evidence="2">A5-74</strain>
    </source>
</reference>
<evidence type="ECO:0000313" key="2">
    <source>
        <dbReference type="EMBL" id="XCG64861.1"/>
    </source>
</evidence>
<proteinExistence type="predicted"/>
<feature type="transmembrane region" description="Helical" evidence="1">
    <location>
        <begin position="83"/>
        <end position="108"/>
    </location>
</feature>
<keyword evidence="1" id="KW-0812">Transmembrane</keyword>
<evidence type="ECO:0000256" key="1">
    <source>
        <dbReference type="SAM" id="Phobius"/>
    </source>
</evidence>
<feature type="transmembrane region" description="Helical" evidence="1">
    <location>
        <begin position="114"/>
        <end position="136"/>
    </location>
</feature>
<keyword evidence="1" id="KW-0472">Membrane</keyword>
<name>A0AAU8DS89_9ACTN</name>
<dbReference type="EMBL" id="CP159218">
    <property type="protein sequence ID" value="XCG64861.1"/>
    <property type="molecule type" value="Genomic_DNA"/>
</dbReference>
<organism evidence="2">
    <name type="scientific">Nakamurella sp. A5-74</name>
    <dbReference type="NCBI Taxonomy" id="3158264"/>
    <lineage>
        <taxon>Bacteria</taxon>
        <taxon>Bacillati</taxon>
        <taxon>Actinomycetota</taxon>
        <taxon>Actinomycetes</taxon>
        <taxon>Nakamurellales</taxon>
        <taxon>Nakamurellaceae</taxon>
        <taxon>Nakamurella</taxon>
    </lineage>
</organism>
<protein>
    <submittedName>
        <fullName evidence="2">Uncharacterized protein</fullName>
    </submittedName>
</protein>
<keyword evidence="1" id="KW-1133">Transmembrane helix</keyword>
<dbReference type="RefSeq" id="WP_353650473.1">
    <property type="nucleotide sequence ID" value="NZ_CP159218.1"/>
</dbReference>
<sequence length="142" mass="14902">MTTSNIAASDRNLTTAPWRSVRLALAVDATITALNGIAYLVGADVLDELLNLNTVLLRWAGTFLMAFGLVVAALVRRPLPSRAAVWIVIGINAAWAMDSVLMGVLGWGSPSAVGTAWIIGQGVLVAGFAAWQAAALTQRTRS</sequence>
<gene>
    <name evidence="2" type="ORF">ABLG96_05975</name>
</gene>
<accession>A0AAU8DS89</accession>
<feature type="transmembrane region" description="Helical" evidence="1">
    <location>
        <begin position="21"/>
        <end position="41"/>
    </location>
</feature>
<feature type="transmembrane region" description="Helical" evidence="1">
    <location>
        <begin position="56"/>
        <end position="76"/>
    </location>
</feature>
<dbReference type="AlphaFoldDB" id="A0AAU8DS89"/>